<dbReference type="EMBL" id="CM042012">
    <property type="protein sequence ID" value="KAI3753478.1"/>
    <property type="molecule type" value="Genomic_DNA"/>
</dbReference>
<reference evidence="1 2" key="2">
    <citation type="journal article" date="2022" name="Mol. Ecol. Resour.">
        <title>The genomes of chicory, endive, great burdock and yacon provide insights into Asteraceae paleo-polyploidization history and plant inulin production.</title>
        <authorList>
            <person name="Fan W."/>
            <person name="Wang S."/>
            <person name="Wang H."/>
            <person name="Wang A."/>
            <person name="Jiang F."/>
            <person name="Liu H."/>
            <person name="Zhao H."/>
            <person name="Xu D."/>
            <person name="Zhang Y."/>
        </authorList>
    </citation>
    <scope>NUCLEOTIDE SEQUENCE [LARGE SCALE GENOMIC DNA]</scope>
    <source>
        <strain evidence="2">cv. Punajuju</strain>
        <tissue evidence="1">Leaves</tissue>
    </source>
</reference>
<comment type="caution">
    <text evidence="1">The sequence shown here is derived from an EMBL/GenBank/DDBJ whole genome shotgun (WGS) entry which is preliminary data.</text>
</comment>
<proteinExistence type="predicted"/>
<name>A0ACB9E4B6_CICIN</name>
<accession>A0ACB9E4B6</accession>
<dbReference type="Proteomes" id="UP001055811">
    <property type="component" value="Linkage Group LG04"/>
</dbReference>
<sequence>MGNSRLCGQPLSKECQDSKASTLPPESNTSESLLPSERIDWIIVCCGVGSGLVGGVVFGNFLYTRYSDRFKKKKDIWVRPLRNRRRNQGWTFPENWIIVLEETGFAKWVVIIEPKKHGDYRCKYTNKGWRSRENEKQRELPGFEEGVRRMVILDPGSSGAGKVADKVPDGNEKDKFT</sequence>
<evidence type="ECO:0000313" key="1">
    <source>
        <dbReference type="EMBL" id="KAI3753478.1"/>
    </source>
</evidence>
<evidence type="ECO:0000313" key="2">
    <source>
        <dbReference type="Proteomes" id="UP001055811"/>
    </source>
</evidence>
<reference evidence="2" key="1">
    <citation type="journal article" date="2022" name="Mol. Ecol. Resour.">
        <title>The genomes of chicory, endive, great burdock and yacon provide insights into Asteraceae palaeo-polyploidization history and plant inulin production.</title>
        <authorList>
            <person name="Fan W."/>
            <person name="Wang S."/>
            <person name="Wang H."/>
            <person name="Wang A."/>
            <person name="Jiang F."/>
            <person name="Liu H."/>
            <person name="Zhao H."/>
            <person name="Xu D."/>
            <person name="Zhang Y."/>
        </authorList>
    </citation>
    <scope>NUCLEOTIDE SEQUENCE [LARGE SCALE GENOMIC DNA]</scope>
    <source>
        <strain evidence="2">cv. Punajuju</strain>
    </source>
</reference>
<protein>
    <submittedName>
        <fullName evidence="1">Uncharacterized protein</fullName>
    </submittedName>
</protein>
<organism evidence="1 2">
    <name type="scientific">Cichorium intybus</name>
    <name type="common">Chicory</name>
    <dbReference type="NCBI Taxonomy" id="13427"/>
    <lineage>
        <taxon>Eukaryota</taxon>
        <taxon>Viridiplantae</taxon>
        <taxon>Streptophyta</taxon>
        <taxon>Embryophyta</taxon>
        <taxon>Tracheophyta</taxon>
        <taxon>Spermatophyta</taxon>
        <taxon>Magnoliopsida</taxon>
        <taxon>eudicotyledons</taxon>
        <taxon>Gunneridae</taxon>
        <taxon>Pentapetalae</taxon>
        <taxon>asterids</taxon>
        <taxon>campanulids</taxon>
        <taxon>Asterales</taxon>
        <taxon>Asteraceae</taxon>
        <taxon>Cichorioideae</taxon>
        <taxon>Cichorieae</taxon>
        <taxon>Cichoriinae</taxon>
        <taxon>Cichorium</taxon>
    </lineage>
</organism>
<gene>
    <name evidence="1" type="ORF">L2E82_25532</name>
</gene>
<keyword evidence="2" id="KW-1185">Reference proteome</keyword>